<feature type="non-terminal residue" evidence="1">
    <location>
        <position position="123"/>
    </location>
</feature>
<name>A0AAN8X3A9_HALRR</name>
<comment type="caution">
    <text evidence="1">The sequence shown here is derived from an EMBL/GenBank/DDBJ whole genome shotgun (WGS) entry which is preliminary data.</text>
</comment>
<keyword evidence="2" id="KW-1185">Reference proteome</keyword>
<reference evidence="1 2" key="1">
    <citation type="submission" date="2023-11" db="EMBL/GenBank/DDBJ databases">
        <title>Halocaridina rubra genome assembly.</title>
        <authorList>
            <person name="Smith C."/>
        </authorList>
    </citation>
    <scope>NUCLEOTIDE SEQUENCE [LARGE SCALE GENOMIC DNA]</scope>
    <source>
        <strain evidence="1">EP-1</strain>
        <tissue evidence="1">Whole</tissue>
    </source>
</reference>
<organism evidence="1 2">
    <name type="scientific">Halocaridina rubra</name>
    <name type="common">Hawaiian red shrimp</name>
    <dbReference type="NCBI Taxonomy" id="373956"/>
    <lineage>
        <taxon>Eukaryota</taxon>
        <taxon>Metazoa</taxon>
        <taxon>Ecdysozoa</taxon>
        <taxon>Arthropoda</taxon>
        <taxon>Crustacea</taxon>
        <taxon>Multicrustacea</taxon>
        <taxon>Malacostraca</taxon>
        <taxon>Eumalacostraca</taxon>
        <taxon>Eucarida</taxon>
        <taxon>Decapoda</taxon>
        <taxon>Pleocyemata</taxon>
        <taxon>Caridea</taxon>
        <taxon>Atyoidea</taxon>
        <taxon>Atyidae</taxon>
        <taxon>Halocaridina</taxon>
    </lineage>
</organism>
<dbReference type="Proteomes" id="UP001381693">
    <property type="component" value="Unassembled WGS sequence"/>
</dbReference>
<evidence type="ECO:0000313" key="2">
    <source>
        <dbReference type="Proteomes" id="UP001381693"/>
    </source>
</evidence>
<protein>
    <submittedName>
        <fullName evidence="1">Uncharacterized protein</fullName>
    </submittedName>
</protein>
<accession>A0AAN8X3A9</accession>
<dbReference type="EMBL" id="JAXCGZ010015101">
    <property type="protein sequence ID" value="KAK7071314.1"/>
    <property type="molecule type" value="Genomic_DNA"/>
</dbReference>
<proteinExistence type="predicted"/>
<dbReference type="AlphaFoldDB" id="A0AAN8X3A9"/>
<evidence type="ECO:0000313" key="1">
    <source>
        <dbReference type="EMBL" id="KAK7071314.1"/>
    </source>
</evidence>
<sequence length="123" mass="13484">TAREGALLLMAPVPTVTVRVTGPGPLDDQPMLCNAAIVTRLATTTDVARKRTRVRTVLQAPVRLPHLPVRNTATVVMYDASLHAMPSRWCMSYHLLRKPTGSFRSLTSNSSPFYLTITPRGLS</sequence>
<gene>
    <name evidence="1" type="ORF">SK128_028298</name>
</gene>
<feature type="non-terminal residue" evidence="1">
    <location>
        <position position="1"/>
    </location>
</feature>